<dbReference type="EMBL" id="DVHF01000030">
    <property type="protein sequence ID" value="HIR56462.1"/>
    <property type="molecule type" value="Genomic_DNA"/>
</dbReference>
<dbReference type="InterPro" id="IPR049557">
    <property type="entry name" value="Transketolase_CS"/>
</dbReference>
<evidence type="ECO:0000256" key="9">
    <source>
        <dbReference type="ARBA" id="ARBA00023229"/>
    </source>
</evidence>
<comment type="pathway">
    <text evidence="1 10">Metabolic intermediate biosynthesis; 1-deoxy-D-xylulose 5-phosphate biosynthesis; 1-deoxy-D-xylulose 5-phosphate from D-glyceraldehyde 3-phosphate and pyruvate: step 1/1.</text>
</comment>
<keyword evidence="9 10" id="KW-0414">Isoprene biosynthesis</keyword>
<dbReference type="NCBIfam" id="NF003933">
    <property type="entry name" value="PRK05444.2-2"/>
    <property type="match status" value="1"/>
</dbReference>
<dbReference type="InterPro" id="IPR033248">
    <property type="entry name" value="Transketolase_C"/>
</dbReference>
<comment type="cofactor">
    <cofactor evidence="10">
        <name>Mg(2+)</name>
        <dbReference type="ChEBI" id="CHEBI:18420"/>
    </cofactor>
    <text evidence="10">Binds 1 Mg(2+) ion per subunit.</text>
</comment>
<dbReference type="PANTHER" id="PTHR43322">
    <property type="entry name" value="1-D-DEOXYXYLULOSE 5-PHOSPHATE SYNTHASE-RELATED"/>
    <property type="match status" value="1"/>
</dbReference>
<dbReference type="InterPro" id="IPR005475">
    <property type="entry name" value="Transketolase-like_Pyr-bd"/>
</dbReference>
<dbReference type="SMART" id="SM00861">
    <property type="entry name" value="Transket_pyr"/>
    <property type="match status" value="1"/>
</dbReference>
<keyword evidence="8 10" id="KW-0786">Thiamine pyrophosphate</keyword>
<dbReference type="Gene3D" id="3.40.50.920">
    <property type="match status" value="1"/>
</dbReference>
<dbReference type="GO" id="GO:0000287">
    <property type="term" value="F:magnesium ion binding"/>
    <property type="evidence" value="ECO:0007669"/>
    <property type="project" value="UniProtKB-UniRule"/>
</dbReference>
<evidence type="ECO:0000256" key="4">
    <source>
        <dbReference type="ARBA" id="ARBA00022679"/>
    </source>
</evidence>
<dbReference type="GO" id="GO:0008661">
    <property type="term" value="F:1-deoxy-D-xylulose-5-phosphate synthase activity"/>
    <property type="evidence" value="ECO:0007669"/>
    <property type="project" value="UniProtKB-UniRule"/>
</dbReference>
<gene>
    <name evidence="10" type="primary">dxs</name>
    <name evidence="12" type="ORF">IAA54_02255</name>
</gene>
<dbReference type="InterPro" id="IPR020826">
    <property type="entry name" value="Transketolase_BS"/>
</dbReference>
<feature type="binding site" evidence="10">
    <location>
        <position position="286"/>
    </location>
    <ligand>
        <name>thiamine diphosphate</name>
        <dbReference type="ChEBI" id="CHEBI:58937"/>
    </ligand>
</feature>
<comment type="similarity">
    <text evidence="2 10">Belongs to the transketolase family. DXPS subfamily.</text>
</comment>
<dbReference type="GO" id="GO:0016114">
    <property type="term" value="P:terpenoid biosynthetic process"/>
    <property type="evidence" value="ECO:0007669"/>
    <property type="project" value="UniProtKB-UniRule"/>
</dbReference>
<comment type="subunit">
    <text evidence="3 10">Homodimer.</text>
</comment>
<protein>
    <recommendedName>
        <fullName evidence="10">1-deoxy-D-xylulose-5-phosphate synthase</fullName>
        <ecNumber evidence="10">2.2.1.7</ecNumber>
    </recommendedName>
    <alternativeName>
        <fullName evidence="10">1-deoxyxylulose-5-phosphate synthase</fullName>
        <shortName evidence="10">DXP synthase</shortName>
        <shortName evidence="10">DXPS</shortName>
    </alternativeName>
</protein>
<evidence type="ECO:0000256" key="6">
    <source>
        <dbReference type="ARBA" id="ARBA00022842"/>
    </source>
</evidence>
<evidence type="ECO:0000256" key="5">
    <source>
        <dbReference type="ARBA" id="ARBA00022723"/>
    </source>
</evidence>
<proteinExistence type="inferred from homology"/>
<evidence type="ECO:0000313" key="13">
    <source>
        <dbReference type="Proteomes" id="UP000886785"/>
    </source>
</evidence>
<feature type="binding site" evidence="10">
    <location>
        <begin position="115"/>
        <end position="117"/>
    </location>
    <ligand>
        <name>thiamine diphosphate</name>
        <dbReference type="ChEBI" id="CHEBI:58937"/>
    </ligand>
</feature>
<dbReference type="HAMAP" id="MF_00315">
    <property type="entry name" value="DXP_synth"/>
    <property type="match status" value="1"/>
</dbReference>
<keyword evidence="7 10" id="KW-0784">Thiamine biosynthesis</keyword>
<comment type="caution">
    <text evidence="12">The sequence shown here is derived from an EMBL/GenBank/DDBJ whole genome shotgun (WGS) entry which is preliminary data.</text>
</comment>
<dbReference type="GO" id="GO:0019288">
    <property type="term" value="P:isopentenyl diphosphate biosynthetic process, methylerythritol 4-phosphate pathway"/>
    <property type="evidence" value="ECO:0007669"/>
    <property type="project" value="TreeGrafter"/>
</dbReference>
<accession>A0A9D1DPD3</accession>
<keyword evidence="4 10" id="KW-0808">Transferase</keyword>
<dbReference type="Pfam" id="PF13292">
    <property type="entry name" value="DXP_synthase_N"/>
    <property type="match status" value="1"/>
</dbReference>
<dbReference type="InterPro" id="IPR005477">
    <property type="entry name" value="Dxylulose-5-P_synthase"/>
</dbReference>
<dbReference type="PANTHER" id="PTHR43322:SF5">
    <property type="entry name" value="1-DEOXY-D-XYLULOSE-5-PHOSPHATE SYNTHASE, CHLOROPLASTIC"/>
    <property type="match status" value="1"/>
</dbReference>
<dbReference type="Pfam" id="PF02780">
    <property type="entry name" value="Transketolase_C"/>
    <property type="match status" value="1"/>
</dbReference>
<dbReference type="GO" id="GO:0030976">
    <property type="term" value="F:thiamine pyrophosphate binding"/>
    <property type="evidence" value="ECO:0007669"/>
    <property type="project" value="UniProtKB-UniRule"/>
</dbReference>
<dbReference type="CDD" id="cd02007">
    <property type="entry name" value="TPP_DXS"/>
    <property type="match status" value="1"/>
</dbReference>
<feature type="binding site" evidence="10">
    <location>
        <position position="175"/>
    </location>
    <ligand>
        <name>thiamine diphosphate</name>
        <dbReference type="ChEBI" id="CHEBI:58937"/>
    </ligand>
</feature>
<dbReference type="EC" id="2.2.1.7" evidence="10"/>
<dbReference type="AlphaFoldDB" id="A0A9D1DPD3"/>
<evidence type="ECO:0000256" key="3">
    <source>
        <dbReference type="ARBA" id="ARBA00011738"/>
    </source>
</evidence>
<keyword evidence="6 10" id="KW-0460">Magnesium</keyword>
<reference evidence="12" key="2">
    <citation type="journal article" date="2021" name="PeerJ">
        <title>Extensive microbial diversity within the chicken gut microbiome revealed by metagenomics and culture.</title>
        <authorList>
            <person name="Gilroy R."/>
            <person name="Ravi A."/>
            <person name="Getino M."/>
            <person name="Pursley I."/>
            <person name="Horton D.L."/>
            <person name="Alikhan N.F."/>
            <person name="Baker D."/>
            <person name="Gharbi K."/>
            <person name="Hall N."/>
            <person name="Watson M."/>
            <person name="Adriaenssens E.M."/>
            <person name="Foster-Nyarko E."/>
            <person name="Jarju S."/>
            <person name="Secka A."/>
            <person name="Antonio M."/>
            <person name="Oren A."/>
            <person name="Chaudhuri R.R."/>
            <person name="La Ragione R."/>
            <person name="Hildebrand F."/>
            <person name="Pallen M.J."/>
        </authorList>
    </citation>
    <scope>NUCLEOTIDE SEQUENCE</scope>
    <source>
        <strain evidence="12">ChiSjej1B19-7085</strain>
    </source>
</reference>
<feature type="binding site" evidence="10">
    <location>
        <position position="74"/>
    </location>
    <ligand>
        <name>thiamine diphosphate</name>
        <dbReference type="ChEBI" id="CHEBI:58937"/>
    </ligand>
</feature>
<dbReference type="InterPro" id="IPR029061">
    <property type="entry name" value="THDP-binding"/>
</dbReference>
<feature type="domain" description="Transketolase-like pyrimidine-binding" evidence="11">
    <location>
        <begin position="314"/>
        <end position="480"/>
    </location>
</feature>
<dbReference type="Proteomes" id="UP000886785">
    <property type="component" value="Unassembled WGS sequence"/>
</dbReference>
<keyword evidence="5 10" id="KW-0479">Metal-binding</keyword>
<dbReference type="CDD" id="cd07033">
    <property type="entry name" value="TPP_PYR_DXS_TK_like"/>
    <property type="match status" value="1"/>
</dbReference>
<evidence type="ECO:0000313" key="12">
    <source>
        <dbReference type="EMBL" id="HIR56462.1"/>
    </source>
</evidence>
<feature type="binding site" evidence="10">
    <location>
        <position position="365"/>
    </location>
    <ligand>
        <name>thiamine diphosphate</name>
        <dbReference type="ChEBI" id="CHEBI:58937"/>
    </ligand>
</feature>
<sequence length="619" mass="67551">MGQLLDRINSPEDLRELTLPELNALCGEIRQKIIETVSQNGGHLASNLGVVELTVALHRVFQMPEDQIVWDVGHQAYTHKILCGRRDQIGTIRTQGGLSGYPNRSESRYDSFNVGHSSTSISAALGIAAAKKLKGDPGYVVAVIGDGALSGGLAYEGLNNAGRFNKNFIVILNDNKMSISRNVGSMARYLAKIRTEPGYQRAKGNVEHTLERIPLIGRPVRDGIRKGKAVLKQILYNSTIFEDLGFHYYGPFDGHDLPQLLEVLENTKSIPKPVLLHVITSKGKGYPFAERHPGTFHGVSGFDIETGQAPPSGKSFSDVFGETLCKLARSDPRICAITAAMQLGTGLTGFRQEFSNRFYDVGIAEEHAVTFAGGLSSQGMIPVFAVYSTFLQRAFDQVIHDAALQRLKVVLAVDRAGIVGEDGETHQGIFDVPFLNSVPGTVVYAPSFYEELETDLRRALYEDEGHVTVVRYPRGKQLFCPEGFSAGREAFSWYGDPAAKILIATYGRLFSFACQAAEKLREKGIAVRVLKLNRICPIDPQAVEAAAGAERIFFFEEGIEAGGTGEIFRCLLDGAGFSGQYRLRGIRGFVKQASMMQSLAELGLDDAGMVNMIVSECGK</sequence>
<feature type="binding site" evidence="10">
    <location>
        <position position="146"/>
    </location>
    <ligand>
        <name>Mg(2+)</name>
        <dbReference type="ChEBI" id="CHEBI:18420"/>
    </ligand>
</feature>
<dbReference type="Pfam" id="PF02779">
    <property type="entry name" value="Transket_pyr"/>
    <property type="match status" value="1"/>
</dbReference>
<dbReference type="NCBIfam" id="TIGR00204">
    <property type="entry name" value="dxs"/>
    <property type="match status" value="1"/>
</dbReference>
<dbReference type="SUPFAM" id="SSF52518">
    <property type="entry name" value="Thiamin diphosphate-binding fold (THDP-binding)"/>
    <property type="match status" value="1"/>
</dbReference>
<dbReference type="GO" id="GO:0005829">
    <property type="term" value="C:cytosol"/>
    <property type="evidence" value="ECO:0007669"/>
    <property type="project" value="TreeGrafter"/>
</dbReference>
<comment type="cofactor">
    <cofactor evidence="10">
        <name>thiamine diphosphate</name>
        <dbReference type="ChEBI" id="CHEBI:58937"/>
    </cofactor>
    <text evidence="10">Binds 1 thiamine pyrophosphate per subunit.</text>
</comment>
<dbReference type="SUPFAM" id="SSF52922">
    <property type="entry name" value="TK C-terminal domain-like"/>
    <property type="match status" value="1"/>
</dbReference>
<evidence type="ECO:0000256" key="1">
    <source>
        <dbReference type="ARBA" id="ARBA00004980"/>
    </source>
</evidence>
<reference evidence="12" key="1">
    <citation type="submission" date="2020-10" db="EMBL/GenBank/DDBJ databases">
        <authorList>
            <person name="Gilroy R."/>
        </authorList>
    </citation>
    <scope>NUCLEOTIDE SEQUENCE</scope>
    <source>
        <strain evidence="12">ChiSjej1B19-7085</strain>
    </source>
</reference>
<name>A0A9D1DPD3_9FIRM</name>
<comment type="catalytic activity">
    <reaction evidence="10">
        <text>D-glyceraldehyde 3-phosphate + pyruvate + H(+) = 1-deoxy-D-xylulose 5-phosphate + CO2</text>
        <dbReference type="Rhea" id="RHEA:12605"/>
        <dbReference type="ChEBI" id="CHEBI:15361"/>
        <dbReference type="ChEBI" id="CHEBI:15378"/>
        <dbReference type="ChEBI" id="CHEBI:16526"/>
        <dbReference type="ChEBI" id="CHEBI:57792"/>
        <dbReference type="ChEBI" id="CHEBI:59776"/>
        <dbReference type="EC" id="2.2.1.7"/>
    </reaction>
</comment>
<evidence type="ECO:0000256" key="7">
    <source>
        <dbReference type="ARBA" id="ARBA00022977"/>
    </source>
</evidence>
<dbReference type="PROSITE" id="PS00802">
    <property type="entry name" value="TRANSKETOLASE_2"/>
    <property type="match status" value="1"/>
</dbReference>
<dbReference type="Gene3D" id="3.40.50.970">
    <property type="match status" value="2"/>
</dbReference>
<organism evidence="12 13">
    <name type="scientific">Candidatus Gallacutalibacter pullicola</name>
    <dbReference type="NCBI Taxonomy" id="2840830"/>
    <lineage>
        <taxon>Bacteria</taxon>
        <taxon>Bacillati</taxon>
        <taxon>Bacillota</taxon>
        <taxon>Clostridia</taxon>
        <taxon>Eubacteriales</taxon>
        <taxon>Candidatus Gallacutalibacter</taxon>
    </lineage>
</organism>
<evidence type="ECO:0000256" key="2">
    <source>
        <dbReference type="ARBA" id="ARBA00011081"/>
    </source>
</evidence>
<feature type="binding site" evidence="10">
    <location>
        <begin position="147"/>
        <end position="148"/>
    </location>
    <ligand>
        <name>thiamine diphosphate</name>
        <dbReference type="ChEBI" id="CHEBI:58937"/>
    </ligand>
</feature>
<evidence type="ECO:0000256" key="10">
    <source>
        <dbReference type="HAMAP-Rule" id="MF_00315"/>
    </source>
</evidence>
<dbReference type="PROSITE" id="PS00801">
    <property type="entry name" value="TRANSKETOLASE_1"/>
    <property type="match status" value="1"/>
</dbReference>
<feature type="binding site" evidence="10">
    <location>
        <position position="175"/>
    </location>
    <ligand>
        <name>Mg(2+)</name>
        <dbReference type="ChEBI" id="CHEBI:18420"/>
    </ligand>
</feature>
<evidence type="ECO:0000259" key="11">
    <source>
        <dbReference type="SMART" id="SM00861"/>
    </source>
</evidence>
<comment type="function">
    <text evidence="10">Catalyzes the acyloin condensation reaction between C atoms 2 and 3 of pyruvate and glyceraldehyde 3-phosphate to yield 1-deoxy-D-xylulose-5-phosphate (DXP).</text>
</comment>
<dbReference type="GO" id="GO:0009228">
    <property type="term" value="P:thiamine biosynthetic process"/>
    <property type="evidence" value="ECO:0007669"/>
    <property type="project" value="UniProtKB-UniRule"/>
</dbReference>
<dbReference type="InterPro" id="IPR009014">
    <property type="entry name" value="Transketo_C/PFOR_II"/>
</dbReference>
<evidence type="ECO:0000256" key="8">
    <source>
        <dbReference type="ARBA" id="ARBA00023052"/>
    </source>
</evidence>